<evidence type="ECO:0000313" key="2">
    <source>
        <dbReference type="EMBL" id="MBA8808691.1"/>
    </source>
</evidence>
<dbReference type="RefSeq" id="WP_182616881.1">
    <property type="nucleotide sequence ID" value="NZ_BAAATF010000003.1"/>
</dbReference>
<evidence type="ECO:0000256" key="1">
    <source>
        <dbReference type="SAM" id="MobiDB-lite"/>
    </source>
</evidence>
<feature type="compositionally biased region" description="Low complexity" evidence="1">
    <location>
        <begin position="33"/>
        <end position="54"/>
    </location>
</feature>
<keyword evidence="3" id="KW-1185">Reference proteome</keyword>
<protein>
    <submittedName>
        <fullName evidence="2">Uncharacterized protein</fullName>
    </submittedName>
</protein>
<dbReference type="AlphaFoldDB" id="A0A7W3PEF0"/>
<sequence>MRSSAAHSARAGPDAPDAHPASGPCSAARARRTSGSATSSVLSSAASRPATRTSHGASPWNRTRSELCMATSVSR</sequence>
<proteinExistence type="predicted"/>
<gene>
    <name evidence="2" type="ORF">FHX71_002633</name>
</gene>
<feature type="region of interest" description="Disordered" evidence="1">
    <location>
        <begin position="1"/>
        <end position="75"/>
    </location>
</feature>
<dbReference type="EMBL" id="JACGWV010000001">
    <property type="protein sequence ID" value="MBA8808691.1"/>
    <property type="molecule type" value="Genomic_DNA"/>
</dbReference>
<dbReference type="Proteomes" id="UP000540568">
    <property type="component" value="Unassembled WGS sequence"/>
</dbReference>
<name>A0A7W3PEF0_9MICO</name>
<accession>A0A7W3PEF0</accession>
<reference evidence="2 3" key="1">
    <citation type="submission" date="2020-07" db="EMBL/GenBank/DDBJ databases">
        <title>Sequencing the genomes of 1000 actinobacteria strains.</title>
        <authorList>
            <person name="Klenk H.-P."/>
        </authorList>
    </citation>
    <scope>NUCLEOTIDE SEQUENCE [LARGE SCALE GENOMIC DNA]</scope>
    <source>
        <strain evidence="2 3">DSM 44121</strain>
    </source>
</reference>
<evidence type="ECO:0000313" key="3">
    <source>
        <dbReference type="Proteomes" id="UP000540568"/>
    </source>
</evidence>
<comment type="caution">
    <text evidence="2">The sequence shown here is derived from an EMBL/GenBank/DDBJ whole genome shotgun (WGS) entry which is preliminary data.</text>
</comment>
<organism evidence="2 3">
    <name type="scientific">Promicromonospora sukumoe</name>
    <dbReference type="NCBI Taxonomy" id="88382"/>
    <lineage>
        <taxon>Bacteria</taxon>
        <taxon>Bacillati</taxon>
        <taxon>Actinomycetota</taxon>
        <taxon>Actinomycetes</taxon>
        <taxon>Micrococcales</taxon>
        <taxon>Promicromonosporaceae</taxon>
        <taxon>Promicromonospora</taxon>
    </lineage>
</organism>